<dbReference type="InterPro" id="IPR038720">
    <property type="entry name" value="YprB_RNase_H-like_dom"/>
</dbReference>
<gene>
    <name evidence="2" type="ORF">PJF56_07350</name>
</gene>
<evidence type="ECO:0000313" key="2">
    <source>
        <dbReference type="EMBL" id="MDJ1178673.1"/>
    </source>
</evidence>
<dbReference type="Pfam" id="PF13482">
    <property type="entry name" value="RNase_H_2"/>
    <property type="match status" value="1"/>
</dbReference>
<evidence type="ECO:0000259" key="1">
    <source>
        <dbReference type="Pfam" id="PF13482"/>
    </source>
</evidence>
<dbReference type="Proteomes" id="UP001231370">
    <property type="component" value="Unassembled WGS sequence"/>
</dbReference>
<feature type="domain" description="YprB ribonuclease H-like" evidence="1">
    <location>
        <begin position="314"/>
        <end position="485"/>
    </location>
</feature>
<dbReference type="SUPFAM" id="SSF53098">
    <property type="entry name" value="Ribonuclease H-like"/>
    <property type="match status" value="1"/>
</dbReference>
<protein>
    <submittedName>
        <fullName evidence="2">TM0106 family RecB-like putative nuclease</fullName>
    </submittedName>
</protein>
<dbReference type="InterPro" id="IPR019993">
    <property type="entry name" value="RecB_nuclease_TM0106_put"/>
</dbReference>
<evidence type="ECO:0000313" key="3">
    <source>
        <dbReference type="Proteomes" id="UP001231370"/>
    </source>
</evidence>
<keyword evidence="3" id="KW-1185">Reference proteome</keyword>
<proteinExistence type="predicted"/>
<sequence>MLLTAQLLLDYQRCHRRAFLDVYGDDRQRDPPSDYLLKLRQDSSAYQKTILAHHSYHKPEYAHGNWQEGTLATVALMQEGVDTIYHGVLWLQEADLEGLDFPPFLRQHWANFSYLSRPSLWVKTPGESKFGPWKYTPVEIKWGKRPKREYQMVSVFHGWILSQIQGEWPNTVDLILRDRSPYTVDLVRLWPDFQRLLSQLLTMLLEESEEPEVFISRQKCSLCQWLTTCHQVAQHQNHLSLIPGITPKRYERLQELGLTSLESLTMQHLPNLSQEFGHKVGRQIIRQAQSSLEQRAIPLHPWSPEDFPITPVELYFDIETEPDLNLEYLLGVLVIDRTAQRSRFYPFLAESPDDQQRMWQEFLELVNRYHPMPIFHFCEYEVKAVNTLAQRFGTPQSELKPLIRRFVDIHERVTRFVTLPIESYALKTIARWMGFEWRDESASGAQTVYWYDQWLQSGDRTFLERIICYNEDDCRATYHVKDWLVAFLQQMPPPNQQIPLQSVHVGNFGQMAPTVKSQLLE</sequence>
<dbReference type="InterPro" id="IPR012337">
    <property type="entry name" value="RNaseH-like_sf"/>
</dbReference>
<dbReference type="EMBL" id="JAQPOK010000062">
    <property type="protein sequence ID" value="MDJ1178673.1"/>
    <property type="molecule type" value="Genomic_DNA"/>
</dbReference>
<dbReference type="NCBIfam" id="TIGR03491">
    <property type="entry name" value="TM0106 family RecB-like putative nuclease"/>
    <property type="match status" value="1"/>
</dbReference>
<dbReference type="RefSeq" id="WP_283761985.1">
    <property type="nucleotide sequence ID" value="NZ_JAQPOK010000062.1"/>
</dbReference>
<name>A0ABT7BK56_9CYAN</name>
<comment type="caution">
    <text evidence="2">The sequence shown here is derived from an EMBL/GenBank/DDBJ whole genome shotgun (WGS) entry which is preliminary data.</text>
</comment>
<organism evidence="2 3">
    <name type="scientific">Roseofilum halophilum BLCC-M91</name>
    <dbReference type="NCBI Taxonomy" id="3022259"/>
    <lineage>
        <taxon>Bacteria</taxon>
        <taxon>Bacillati</taxon>
        <taxon>Cyanobacteriota</taxon>
        <taxon>Cyanophyceae</taxon>
        <taxon>Desertifilales</taxon>
        <taxon>Desertifilaceae</taxon>
        <taxon>Roseofilum</taxon>
        <taxon>Roseofilum halophilum</taxon>
    </lineage>
</organism>
<reference evidence="2 3" key="1">
    <citation type="submission" date="2023-01" db="EMBL/GenBank/DDBJ databases">
        <title>Novel diversity within Roseofilum (Cyanobacteria; Desertifilaceae) from marine benthic mats with descriptions of four novel species.</title>
        <authorList>
            <person name="Wang Y."/>
            <person name="Berthold D.E."/>
            <person name="Hu J."/>
            <person name="Lefler F.W."/>
            <person name="Laughinghouse H.D. IV."/>
        </authorList>
    </citation>
    <scope>NUCLEOTIDE SEQUENCE [LARGE SCALE GENOMIC DNA]</scope>
    <source>
        <strain evidence="2 3">BLCC-M91</strain>
    </source>
</reference>
<dbReference type="Gene3D" id="1.10.150.20">
    <property type="entry name" value="5' to 3' exonuclease, C-terminal subdomain"/>
    <property type="match status" value="1"/>
</dbReference>
<accession>A0ABT7BK56</accession>